<keyword evidence="2" id="KW-0238">DNA-binding</keyword>
<dbReference type="OrthoDB" id="9798835at2"/>
<dbReference type="PRINTS" id="PR00778">
    <property type="entry name" value="HTHARSR"/>
</dbReference>
<dbReference type="SUPFAM" id="SSF46785">
    <property type="entry name" value="Winged helix' DNA-binding domain"/>
    <property type="match status" value="1"/>
</dbReference>
<protein>
    <recommendedName>
        <fullName evidence="4">HTH arsR-type domain-containing protein</fullName>
    </recommendedName>
</protein>
<dbReference type="InterPro" id="IPR001845">
    <property type="entry name" value="HTH_ArsR_DNA-bd_dom"/>
</dbReference>
<dbReference type="CDD" id="cd00090">
    <property type="entry name" value="HTH_ARSR"/>
    <property type="match status" value="1"/>
</dbReference>
<dbReference type="Gene3D" id="1.10.10.10">
    <property type="entry name" value="Winged helix-like DNA-binding domain superfamily/Winged helix DNA-binding domain"/>
    <property type="match status" value="1"/>
</dbReference>
<dbReference type="EMBL" id="LSGP01000023">
    <property type="protein sequence ID" value="KYZ75582.1"/>
    <property type="molecule type" value="Genomic_DNA"/>
</dbReference>
<proteinExistence type="predicted"/>
<dbReference type="PROSITE" id="PS50987">
    <property type="entry name" value="HTH_ARSR_2"/>
    <property type="match status" value="1"/>
</dbReference>
<evidence type="ECO:0000313" key="6">
    <source>
        <dbReference type="Proteomes" id="UP000076268"/>
    </source>
</evidence>
<dbReference type="InterPro" id="IPR036390">
    <property type="entry name" value="WH_DNA-bd_sf"/>
</dbReference>
<organism evidence="5 6">
    <name type="scientific">Anaerosporomusa subterranea</name>
    <dbReference type="NCBI Taxonomy" id="1794912"/>
    <lineage>
        <taxon>Bacteria</taxon>
        <taxon>Bacillati</taxon>
        <taxon>Bacillota</taxon>
        <taxon>Negativicutes</taxon>
        <taxon>Acetonemataceae</taxon>
        <taxon>Anaerosporomusa</taxon>
    </lineage>
</organism>
<sequence>MVNEIYDNAAIFKALGDGTRLRIFAMLSESELCACHILEEFQITQPTLSYHMKVLTDCGLVRGVRDGAWMKYSLNPAALRSVRQLFELCEGQSAGRQVNRKERLS</sequence>
<dbReference type="SMART" id="SM00418">
    <property type="entry name" value="HTH_ARSR"/>
    <property type="match status" value="1"/>
</dbReference>
<dbReference type="InterPro" id="IPR036388">
    <property type="entry name" value="WH-like_DNA-bd_sf"/>
</dbReference>
<dbReference type="STRING" id="1794912.AXX12_12815"/>
<dbReference type="NCBIfam" id="NF033788">
    <property type="entry name" value="HTH_metalloreg"/>
    <property type="match status" value="1"/>
</dbReference>
<accession>A0A154BNR8</accession>
<feature type="domain" description="HTH arsR-type" evidence="4">
    <location>
        <begin position="1"/>
        <end position="94"/>
    </location>
</feature>
<dbReference type="PANTHER" id="PTHR33154:SF18">
    <property type="entry name" value="ARSENICAL RESISTANCE OPERON REPRESSOR"/>
    <property type="match status" value="1"/>
</dbReference>
<dbReference type="PANTHER" id="PTHR33154">
    <property type="entry name" value="TRANSCRIPTIONAL REGULATOR, ARSR FAMILY"/>
    <property type="match status" value="1"/>
</dbReference>
<dbReference type="AlphaFoldDB" id="A0A154BNR8"/>
<evidence type="ECO:0000256" key="3">
    <source>
        <dbReference type="ARBA" id="ARBA00023163"/>
    </source>
</evidence>
<evidence type="ECO:0000313" key="5">
    <source>
        <dbReference type="EMBL" id="KYZ75582.1"/>
    </source>
</evidence>
<gene>
    <name evidence="5" type="ORF">AXX12_12815</name>
</gene>
<reference evidence="5 6" key="1">
    <citation type="submission" date="2016-02" db="EMBL/GenBank/DDBJ databases">
        <title>Anaerosporomusa subterraneum gen. nov., sp. nov., a spore-forming obligate anaerobe isolated from saprolite.</title>
        <authorList>
            <person name="Choi J.K."/>
            <person name="Shah M."/>
            <person name="Yee N."/>
        </authorList>
    </citation>
    <scope>NUCLEOTIDE SEQUENCE [LARGE SCALE GENOMIC DNA]</scope>
    <source>
        <strain evidence="5 6">RU4</strain>
    </source>
</reference>
<comment type="caution">
    <text evidence="5">The sequence shown here is derived from an EMBL/GenBank/DDBJ whole genome shotgun (WGS) entry which is preliminary data.</text>
</comment>
<evidence type="ECO:0000256" key="1">
    <source>
        <dbReference type="ARBA" id="ARBA00023015"/>
    </source>
</evidence>
<evidence type="ECO:0000259" key="4">
    <source>
        <dbReference type="PROSITE" id="PS50987"/>
    </source>
</evidence>
<evidence type="ECO:0000256" key="2">
    <source>
        <dbReference type="ARBA" id="ARBA00023125"/>
    </source>
</evidence>
<dbReference type="GO" id="GO:0003700">
    <property type="term" value="F:DNA-binding transcription factor activity"/>
    <property type="evidence" value="ECO:0007669"/>
    <property type="project" value="InterPro"/>
</dbReference>
<dbReference type="GO" id="GO:0003677">
    <property type="term" value="F:DNA binding"/>
    <property type="evidence" value="ECO:0007669"/>
    <property type="project" value="UniProtKB-KW"/>
</dbReference>
<name>A0A154BNR8_ANASB</name>
<dbReference type="RefSeq" id="WP_066244360.1">
    <property type="nucleotide sequence ID" value="NZ_LSGP01000023.1"/>
</dbReference>
<keyword evidence="6" id="KW-1185">Reference proteome</keyword>
<dbReference type="InterPro" id="IPR051081">
    <property type="entry name" value="HTH_MetalResp_TranReg"/>
</dbReference>
<keyword evidence="1" id="KW-0805">Transcription regulation</keyword>
<dbReference type="Proteomes" id="UP000076268">
    <property type="component" value="Unassembled WGS sequence"/>
</dbReference>
<keyword evidence="3" id="KW-0804">Transcription</keyword>
<dbReference type="InterPro" id="IPR011991">
    <property type="entry name" value="ArsR-like_HTH"/>
</dbReference>
<dbReference type="Pfam" id="PF01022">
    <property type="entry name" value="HTH_5"/>
    <property type="match status" value="1"/>
</dbReference>